<dbReference type="OrthoDB" id="2151789at2759"/>
<dbReference type="AlphaFoldDB" id="A0A8H8RX88"/>
<name>A0A8H8RX88_9HELO</name>
<accession>A0A8H8RX88</accession>
<keyword evidence="2" id="KW-0285">Flavoprotein</keyword>
<dbReference type="SUPFAM" id="SSF56176">
    <property type="entry name" value="FAD-binding/transporter-associated domain-like"/>
    <property type="match status" value="1"/>
</dbReference>
<dbReference type="Proteomes" id="UP000443090">
    <property type="component" value="Unassembled WGS sequence"/>
</dbReference>
<gene>
    <name evidence="6" type="primary">sol5_6</name>
    <name evidence="6" type="ORF">LOCC1_G005163</name>
</gene>
<evidence type="ECO:0000256" key="3">
    <source>
        <dbReference type="ARBA" id="ARBA00022827"/>
    </source>
</evidence>
<proteinExistence type="inferred from homology"/>
<evidence type="ECO:0000313" key="7">
    <source>
        <dbReference type="Proteomes" id="UP000443090"/>
    </source>
</evidence>
<dbReference type="PROSITE" id="PS51387">
    <property type="entry name" value="FAD_PCMH"/>
    <property type="match status" value="1"/>
</dbReference>
<dbReference type="EMBL" id="QGMI01000327">
    <property type="protein sequence ID" value="TVY42473.1"/>
    <property type="molecule type" value="Genomic_DNA"/>
</dbReference>
<dbReference type="InterPro" id="IPR016166">
    <property type="entry name" value="FAD-bd_PCMH"/>
</dbReference>
<dbReference type="GO" id="GO:0071949">
    <property type="term" value="F:FAD binding"/>
    <property type="evidence" value="ECO:0007669"/>
    <property type="project" value="InterPro"/>
</dbReference>
<keyword evidence="3" id="KW-0274">FAD</keyword>
<sequence>MTSPSEILAKIQIESKEAEEYLSQFASLSEEEKKTDRPAAIEKLFPLVFGDIAAIESSESYAQLKQKPWSTNCWLSPKAILTPNTPAQVSQILALVKFLGATFSIRGGGHLQNPGFTSNNGGVVISLCHLKGITLAEDKKTATIGAGLNWLEVYKELHTHDLTVTGGRVPSVGVPGLLLGGGLSFQNSEHGFSCMGVVNYEVVLSDSSIVNANAKENPDLFWALKGGCANFGIVTSFEMVTVPNKVWAEARLYPPTQNVELIEALMKYHEGIENDNKATLIFHATSQATLLVFFYTAPVENPAVFKPYYDIPYLMKLIEPGCRTAYEVMQGIANVLQPEIMAHDMRTMTSLPDLEMYKAVEEVRAQQVHALQAAGVEGVLLTMVFQPIASGAIKACDAAGGNPLGLKAQNHNWFLVMADWKNHKDEETVRKSLRTIVDKGEEIAKKNGTYIPFKYANYASRDQNPLATYGAENLAKLKEIALKYDAEEVFQKLQNGGWLLSRT</sequence>
<dbReference type="InterPro" id="IPR006094">
    <property type="entry name" value="Oxid_FAD_bind_N"/>
</dbReference>
<evidence type="ECO:0000313" key="6">
    <source>
        <dbReference type="EMBL" id="TVY42473.1"/>
    </source>
</evidence>
<evidence type="ECO:0000256" key="2">
    <source>
        <dbReference type="ARBA" id="ARBA00022630"/>
    </source>
</evidence>
<dbReference type="InterPro" id="IPR016169">
    <property type="entry name" value="FAD-bd_PCMH_sub2"/>
</dbReference>
<comment type="caution">
    <text evidence="6">The sequence shown here is derived from an EMBL/GenBank/DDBJ whole genome shotgun (WGS) entry which is preliminary data.</text>
</comment>
<dbReference type="Pfam" id="PF01565">
    <property type="entry name" value="FAD_binding_4"/>
    <property type="match status" value="1"/>
</dbReference>
<feature type="domain" description="FAD-binding PCMH-type" evidence="5">
    <location>
        <begin position="73"/>
        <end position="244"/>
    </location>
</feature>
<keyword evidence="7" id="KW-1185">Reference proteome</keyword>
<dbReference type="GO" id="GO:0016491">
    <property type="term" value="F:oxidoreductase activity"/>
    <property type="evidence" value="ECO:0007669"/>
    <property type="project" value="UniProtKB-KW"/>
</dbReference>
<protein>
    <submittedName>
        <fullName evidence="6">Bifunctional solanapyrone synthase</fullName>
    </submittedName>
</protein>
<evidence type="ECO:0000256" key="1">
    <source>
        <dbReference type="ARBA" id="ARBA00005466"/>
    </source>
</evidence>
<evidence type="ECO:0000259" key="5">
    <source>
        <dbReference type="PROSITE" id="PS51387"/>
    </source>
</evidence>
<dbReference type="InterPro" id="IPR036318">
    <property type="entry name" value="FAD-bd_PCMH-like_sf"/>
</dbReference>
<dbReference type="Gene3D" id="3.30.465.10">
    <property type="match status" value="1"/>
</dbReference>
<dbReference type="InterPro" id="IPR050416">
    <property type="entry name" value="FAD-linked_Oxidoreductase"/>
</dbReference>
<keyword evidence="4" id="KW-0560">Oxidoreductase</keyword>
<organism evidence="6 7">
    <name type="scientific">Lachnellula occidentalis</name>
    <dbReference type="NCBI Taxonomy" id="215460"/>
    <lineage>
        <taxon>Eukaryota</taxon>
        <taxon>Fungi</taxon>
        <taxon>Dikarya</taxon>
        <taxon>Ascomycota</taxon>
        <taxon>Pezizomycotina</taxon>
        <taxon>Leotiomycetes</taxon>
        <taxon>Helotiales</taxon>
        <taxon>Lachnaceae</taxon>
        <taxon>Lachnellula</taxon>
    </lineage>
</organism>
<evidence type="ECO:0000256" key="4">
    <source>
        <dbReference type="ARBA" id="ARBA00023002"/>
    </source>
</evidence>
<dbReference type="PANTHER" id="PTHR42973">
    <property type="entry name" value="BINDING OXIDOREDUCTASE, PUTATIVE (AFU_ORTHOLOGUE AFUA_1G17690)-RELATED"/>
    <property type="match status" value="1"/>
</dbReference>
<dbReference type="PANTHER" id="PTHR42973:SF54">
    <property type="entry name" value="FAD-BINDING PCMH-TYPE DOMAIN-CONTAINING PROTEIN"/>
    <property type="match status" value="1"/>
</dbReference>
<reference evidence="6 7" key="1">
    <citation type="submission" date="2018-05" db="EMBL/GenBank/DDBJ databases">
        <title>Genome sequencing and assembly of the regulated plant pathogen Lachnellula willkommii and related sister species for the development of diagnostic species identification markers.</title>
        <authorList>
            <person name="Giroux E."/>
            <person name="Bilodeau G."/>
        </authorList>
    </citation>
    <scope>NUCLEOTIDE SEQUENCE [LARGE SCALE GENOMIC DNA]</scope>
    <source>
        <strain evidence="6 7">CBS 160.35</strain>
    </source>
</reference>
<comment type="similarity">
    <text evidence="1">Belongs to the oxygen-dependent FAD-linked oxidoreductase family.</text>
</comment>